<name>A0A937W4H5_UNCTE</name>
<proteinExistence type="predicted"/>
<protein>
    <submittedName>
        <fullName evidence="1">Type II toxin-antitoxin system PemK/MazF family toxin</fullName>
    </submittedName>
</protein>
<dbReference type="Pfam" id="PF02452">
    <property type="entry name" value="PemK_toxin"/>
    <property type="match status" value="1"/>
</dbReference>
<dbReference type="GO" id="GO:0003677">
    <property type="term" value="F:DNA binding"/>
    <property type="evidence" value="ECO:0007669"/>
    <property type="project" value="InterPro"/>
</dbReference>
<dbReference type="EMBL" id="VGLS01000464">
    <property type="protein sequence ID" value="MBM3225040.1"/>
    <property type="molecule type" value="Genomic_DNA"/>
</dbReference>
<dbReference type="InterPro" id="IPR003477">
    <property type="entry name" value="PemK-like"/>
</dbReference>
<dbReference type="GO" id="GO:0006402">
    <property type="term" value="P:mRNA catabolic process"/>
    <property type="evidence" value="ECO:0007669"/>
    <property type="project" value="TreeGrafter"/>
</dbReference>
<accession>A0A937W4H5</accession>
<dbReference type="Proteomes" id="UP000712673">
    <property type="component" value="Unassembled WGS sequence"/>
</dbReference>
<dbReference type="AlphaFoldDB" id="A0A937W4H5"/>
<dbReference type="PANTHER" id="PTHR33988">
    <property type="entry name" value="ENDORIBONUCLEASE MAZF-RELATED"/>
    <property type="match status" value="1"/>
</dbReference>
<dbReference type="Gene3D" id="2.30.30.110">
    <property type="match status" value="1"/>
</dbReference>
<dbReference type="InterPro" id="IPR011067">
    <property type="entry name" value="Plasmid_toxin/cell-grow_inhib"/>
</dbReference>
<organism evidence="1 2">
    <name type="scientific">Tectimicrobiota bacterium</name>
    <dbReference type="NCBI Taxonomy" id="2528274"/>
    <lineage>
        <taxon>Bacteria</taxon>
        <taxon>Pseudomonadati</taxon>
        <taxon>Nitrospinota/Tectimicrobiota group</taxon>
        <taxon>Candidatus Tectimicrobiota</taxon>
    </lineage>
</organism>
<dbReference type="GO" id="GO:0016075">
    <property type="term" value="P:rRNA catabolic process"/>
    <property type="evidence" value="ECO:0007669"/>
    <property type="project" value="TreeGrafter"/>
</dbReference>
<reference evidence="1" key="1">
    <citation type="submission" date="2019-03" db="EMBL/GenBank/DDBJ databases">
        <title>Lake Tanganyika Metagenome-Assembled Genomes (MAGs).</title>
        <authorList>
            <person name="Tran P."/>
        </authorList>
    </citation>
    <scope>NUCLEOTIDE SEQUENCE</scope>
    <source>
        <strain evidence="1">K_DeepCast_65m_m2_066</strain>
    </source>
</reference>
<evidence type="ECO:0000313" key="2">
    <source>
        <dbReference type="Proteomes" id="UP000712673"/>
    </source>
</evidence>
<sequence>MRRGDVRWYRFAQPDKRRPVVVLTRDSIIEYLGEVTVAPVTSTIRDIPSEVLLSPHDGMPGDCAINLDHVHTVAKGRVGALITTLSVEKMVQLRRALLFALGFGD</sequence>
<dbReference type="GO" id="GO:0004521">
    <property type="term" value="F:RNA endonuclease activity"/>
    <property type="evidence" value="ECO:0007669"/>
    <property type="project" value="TreeGrafter"/>
</dbReference>
<comment type="caution">
    <text evidence="1">The sequence shown here is derived from an EMBL/GenBank/DDBJ whole genome shotgun (WGS) entry which is preliminary data.</text>
</comment>
<dbReference type="SUPFAM" id="SSF50118">
    <property type="entry name" value="Cell growth inhibitor/plasmid maintenance toxic component"/>
    <property type="match status" value="1"/>
</dbReference>
<evidence type="ECO:0000313" key="1">
    <source>
        <dbReference type="EMBL" id="MBM3225040.1"/>
    </source>
</evidence>
<gene>
    <name evidence="1" type="ORF">FJZ47_14730</name>
</gene>
<dbReference type="PANTHER" id="PTHR33988:SF2">
    <property type="entry name" value="ENDORIBONUCLEASE MAZF"/>
    <property type="match status" value="1"/>
</dbReference>